<evidence type="ECO:0000313" key="2">
    <source>
        <dbReference type="Proteomes" id="UP000003053"/>
    </source>
</evidence>
<sequence length="42" mass="5016">MSVYKRSKYRSIDSSFIFLYWVLKVCLDAQQAYILKTSQTSF</sequence>
<dbReference type="Proteomes" id="UP000003053">
    <property type="component" value="Unassembled WGS sequence"/>
</dbReference>
<organism evidence="1 2">
    <name type="scientific">Polaribacter irgensii 23-P</name>
    <dbReference type="NCBI Taxonomy" id="313594"/>
    <lineage>
        <taxon>Bacteria</taxon>
        <taxon>Pseudomonadati</taxon>
        <taxon>Bacteroidota</taxon>
        <taxon>Flavobacteriia</taxon>
        <taxon>Flavobacteriales</taxon>
        <taxon>Flavobacteriaceae</taxon>
    </lineage>
</organism>
<accession>A4BXI9</accession>
<keyword evidence="2" id="KW-1185">Reference proteome</keyword>
<dbReference type="EMBL" id="AAOG01000001">
    <property type="protein sequence ID" value="EAR13680.1"/>
    <property type="molecule type" value="Genomic_DNA"/>
</dbReference>
<proteinExistence type="predicted"/>
<reference evidence="1 2" key="1">
    <citation type="submission" date="2006-02" db="EMBL/GenBank/DDBJ databases">
        <authorList>
            <person name="Murray A."/>
            <person name="Staley J."/>
            <person name="Ferriera S."/>
            <person name="Johnson J."/>
            <person name="Kravitz S."/>
            <person name="Halpern A."/>
            <person name="Remington K."/>
            <person name="Beeson K."/>
            <person name="Tran B."/>
            <person name="Rogers Y.-H."/>
            <person name="Friedman R."/>
            <person name="Venter J.C."/>
        </authorList>
    </citation>
    <scope>NUCLEOTIDE SEQUENCE [LARGE SCALE GENOMIC DNA]</scope>
    <source>
        <strain evidence="1 2">23-P</strain>
    </source>
</reference>
<name>A4BXI9_9FLAO</name>
<protein>
    <submittedName>
        <fullName evidence="1">Uncharacterized protein</fullName>
    </submittedName>
</protein>
<dbReference type="AlphaFoldDB" id="A4BXI9"/>
<comment type="caution">
    <text evidence="1">The sequence shown here is derived from an EMBL/GenBank/DDBJ whole genome shotgun (WGS) entry which is preliminary data.</text>
</comment>
<evidence type="ECO:0000313" key="1">
    <source>
        <dbReference type="EMBL" id="EAR13680.1"/>
    </source>
</evidence>
<gene>
    <name evidence="1" type="ORF">PI23P_04262</name>
</gene>
<dbReference type="HOGENOM" id="CLU_3255580_0_0_10"/>
<dbReference type="STRING" id="313594.PI23P_04262"/>